<reference evidence="2 3" key="1">
    <citation type="journal article" date="2014" name="BMC Genomics">
        <title>Comparative genome sequencing reveals chemotype-specific gene clusters in the toxigenic black mold Stachybotrys.</title>
        <authorList>
            <person name="Semeiks J."/>
            <person name="Borek D."/>
            <person name="Otwinowski Z."/>
            <person name="Grishin N.V."/>
        </authorList>
    </citation>
    <scope>NUCLEOTIDE SEQUENCE [LARGE SCALE GENOMIC DNA]</scope>
    <source>
        <strain evidence="2 3">IBT 40285</strain>
    </source>
</reference>
<evidence type="ECO:0000313" key="2">
    <source>
        <dbReference type="EMBL" id="KFA67731.1"/>
    </source>
</evidence>
<dbReference type="OrthoDB" id="544277at2759"/>
<dbReference type="CDD" id="cd04301">
    <property type="entry name" value="NAT_SF"/>
    <property type="match status" value="1"/>
</dbReference>
<dbReference type="InterPro" id="IPR000182">
    <property type="entry name" value="GNAT_dom"/>
</dbReference>
<dbReference type="HOGENOM" id="CLU_063930_0_0_1"/>
<dbReference type="PANTHER" id="PTHR42791">
    <property type="entry name" value="GNAT FAMILY ACETYLTRANSFERASE"/>
    <property type="match status" value="1"/>
</dbReference>
<dbReference type="Gene3D" id="3.40.630.30">
    <property type="match status" value="1"/>
</dbReference>
<dbReference type="EMBL" id="KL660108">
    <property type="protein sequence ID" value="KFA67731.1"/>
    <property type="molecule type" value="Genomic_DNA"/>
</dbReference>
<dbReference type="InterPro" id="IPR052523">
    <property type="entry name" value="Trichothecene_AcTrans"/>
</dbReference>
<keyword evidence="3" id="KW-1185">Reference proteome</keyword>
<dbReference type="InterPro" id="IPR016181">
    <property type="entry name" value="Acyl_CoA_acyltransferase"/>
</dbReference>
<dbReference type="PANTHER" id="PTHR42791:SF1">
    <property type="entry name" value="N-ACETYLTRANSFERASE DOMAIN-CONTAINING PROTEIN"/>
    <property type="match status" value="1"/>
</dbReference>
<gene>
    <name evidence="2" type="ORF">S40285_00912</name>
</gene>
<dbReference type="PROSITE" id="PS51186">
    <property type="entry name" value="GNAT"/>
    <property type="match status" value="1"/>
</dbReference>
<sequence>MAQVSSTMTITGFTIRSLVPQKLENGVRTIGIAECSEAGRSLAHSFAADALSRYLLDGDDMAGYSDERKWKLHVDIMTYIVASHCYKGLVTAAGPDYDGIALWMPPGQNADDWWTMLRSGMWRLYYQLSAEGRNRYYNELLPVLHDTKQEVMGDRDDDCYYLVYIGTKPNARGKGYASRLILDMMAKADAENRPIYLESSSLKNNAYYAKFGFEWKKDISFQRGGVPVVLYIMVREPQPRKLAYSASVIFEAASIKA</sequence>
<dbReference type="AlphaFoldDB" id="A0A084QUU6"/>
<dbReference type="OMA" id="VMNVMIR"/>
<dbReference type="STRING" id="1283841.A0A084QUU6"/>
<name>A0A084QUU6_STAC4</name>
<accession>A0A084QUU6</accession>
<dbReference type="SUPFAM" id="SSF55729">
    <property type="entry name" value="Acyl-CoA N-acyltransferases (Nat)"/>
    <property type="match status" value="1"/>
</dbReference>
<evidence type="ECO:0000313" key="3">
    <source>
        <dbReference type="Proteomes" id="UP000028524"/>
    </source>
</evidence>
<dbReference type="Pfam" id="PF13508">
    <property type="entry name" value="Acetyltransf_7"/>
    <property type="match status" value="1"/>
</dbReference>
<proteinExistence type="predicted"/>
<organism evidence="2 3">
    <name type="scientific">Stachybotrys chlorohalonatus (strain IBT 40285)</name>
    <dbReference type="NCBI Taxonomy" id="1283841"/>
    <lineage>
        <taxon>Eukaryota</taxon>
        <taxon>Fungi</taxon>
        <taxon>Dikarya</taxon>
        <taxon>Ascomycota</taxon>
        <taxon>Pezizomycotina</taxon>
        <taxon>Sordariomycetes</taxon>
        <taxon>Hypocreomycetidae</taxon>
        <taxon>Hypocreales</taxon>
        <taxon>Stachybotryaceae</taxon>
        <taxon>Stachybotrys</taxon>
    </lineage>
</organism>
<feature type="domain" description="N-acetyltransferase" evidence="1">
    <location>
        <begin position="151"/>
        <end position="235"/>
    </location>
</feature>
<protein>
    <recommendedName>
        <fullName evidence="1">N-acetyltransferase domain-containing protein</fullName>
    </recommendedName>
</protein>
<dbReference type="InParanoid" id="A0A084QUU6"/>
<dbReference type="GO" id="GO:0016747">
    <property type="term" value="F:acyltransferase activity, transferring groups other than amino-acyl groups"/>
    <property type="evidence" value="ECO:0007669"/>
    <property type="project" value="InterPro"/>
</dbReference>
<dbReference type="Proteomes" id="UP000028524">
    <property type="component" value="Unassembled WGS sequence"/>
</dbReference>
<evidence type="ECO:0000259" key="1">
    <source>
        <dbReference type="PROSITE" id="PS51186"/>
    </source>
</evidence>